<evidence type="ECO:0000313" key="1">
    <source>
        <dbReference type="EMBL" id="KKK68194.1"/>
    </source>
</evidence>
<dbReference type="SUPFAM" id="SSF56672">
    <property type="entry name" value="DNA/RNA polymerases"/>
    <property type="match status" value="1"/>
</dbReference>
<dbReference type="EMBL" id="LAZR01059251">
    <property type="protein sequence ID" value="KKK68194.1"/>
    <property type="molecule type" value="Genomic_DNA"/>
</dbReference>
<comment type="caution">
    <text evidence="1">The sequence shown here is derived from an EMBL/GenBank/DDBJ whole genome shotgun (WGS) entry which is preliminary data.</text>
</comment>
<proteinExistence type="predicted"/>
<feature type="non-terminal residue" evidence="1">
    <location>
        <position position="1"/>
    </location>
</feature>
<sequence>FWGDVEKAFKVVAKYSDQVRTVGPLVFHAKGTVTLLRLPSGRELRYPYCNVRRTDNSIRWKYGHLWGGSITENIVQSMCRDLLGFWILECEKVGLPIIQHVHDDMTTMVPKEKQEESQTLLEKIMLTKPAWAEGFPLAVESHISERYEK</sequence>
<dbReference type="InterPro" id="IPR043502">
    <property type="entry name" value="DNA/RNA_pol_sf"/>
</dbReference>
<evidence type="ECO:0008006" key="2">
    <source>
        <dbReference type="Google" id="ProtNLM"/>
    </source>
</evidence>
<accession>A0A0F8ZP74</accession>
<dbReference type="AlphaFoldDB" id="A0A0F8ZP74"/>
<reference evidence="1" key="1">
    <citation type="journal article" date="2015" name="Nature">
        <title>Complex archaea that bridge the gap between prokaryotes and eukaryotes.</title>
        <authorList>
            <person name="Spang A."/>
            <person name="Saw J.H."/>
            <person name="Jorgensen S.L."/>
            <person name="Zaremba-Niedzwiedzka K."/>
            <person name="Martijn J."/>
            <person name="Lind A.E."/>
            <person name="van Eijk R."/>
            <person name="Schleper C."/>
            <person name="Guy L."/>
            <person name="Ettema T.J."/>
        </authorList>
    </citation>
    <scope>NUCLEOTIDE SEQUENCE</scope>
</reference>
<protein>
    <recommendedName>
        <fullName evidence="2">DNA-directed DNA polymerase family A palm domain-containing protein</fullName>
    </recommendedName>
</protein>
<gene>
    <name evidence="1" type="ORF">LCGC14_2946520</name>
</gene>
<organism evidence="1">
    <name type="scientific">marine sediment metagenome</name>
    <dbReference type="NCBI Taxonomy" id="412755"/>
    <lineage>
        <taxon>unclassified sequences</taxon>
        <taxon>metagenomes</taxon>
        <taxon>ecological metagenomes</taxon>
    </lineage>
</organism>
<name>A0A0F8ZP74_9ZZZZ</name>